<evidence type="ECO:0000256" key="3">
    <source>
        <dbReference type="ARBA" id="ARBA00022475"/>
    </source>
</evidence>
<evidence type="ECO:0000256" key="5">
    <source>
        <dbReference type="ARBA" id="ARBA00022989"/>
    </source>
</evidence>
<reference evidence="10" key="2">
    <citation type="submission" date="2024-08" db="UniProtKB">
        <authorList>
            <consortium name="EnsemblMetazoa"/>
        </authorList>
    </citation>
    <scope>IDENTIFICATION</scope>
</reference>
<dbReference type="InterPro" id="IPR002159">
    <property type="entry name" value="CD36_fam"/>
</dbReference>
<evidence type="ECO:0000256" key="4">
    <source>
        <dbReference type="ARBA" id="ARBA00022692"/>
    </source>
</evidence>
<evidence type="ECO:0000313" key="10">
    <source>
        <dbReference type="EnsemblMetazoa" id="XP_019763178.1"/>
    </source>
</evidence>
<evidence type="ECO:0000313" key="11">
    <source>
        <dbReference type="Proteomes" id="UP000019118"/>
    </source>
</evidence>
<dbReference type="Pfam" id="PF01130">
    <property type="entry name" value="CD36"/>
    <property type="match status" value="1"/>
</dbReference>
<keyword evidence="3" id="KW-1003">Cell membrane</keyword>
<protein>
    <submittedName>
        <fullName evidence="9 10">Uncharacterized protein</fullName>
    </submittedName>
</protein>
<dbReference type="GO" id="GO:0005044">
    <property type="term" value="F:scavenger receptor activity"/>
    <property type="evidence" value="ECO:0007669"/>
    <property type="project" value="TreeGrafter"/>
</dbReference>
<dbReference type="PRINTS" id="PR01609">
    <property type="entry name" value="CD36FAMILY"/>
</dbReference>
<evidence type="ECO:0000256" key="1">
    <source>
        <dbReference type="ARBA" id="ARBA00004236"/>
    </source>
</evidence>
<dbReference type="OrthoDB" id="514335at2759"/>
<comment type="similarity">
    <text evidence="2">Belongs to the CD36 family.</text>
</comment>
<proteinExistence type="inferred from homology"/>
<dbReference type="GO" id="GO:0005737">
    <property type="term" value="C:cytoplasm"/>
    <property type="evidence" value="ECO:0007669"/>
    <property type="project" value="TreeGrafter"/>
</dbReference>
<evidence type="ECO:0000256" key="6">
    <source>
        <dbReference type="ARBA" id="ARBA00023136"/>
    </source>
</evidence>
<name>N6U9K8_DENPD</name>
<evidence type="ECO:0000313" key="9">
    <source>
        <dbReference type="EMBL" id="ENN75287.1"/>
    </source>
</evidence>
<dbReference type="HOGENOM" id="CLU_019853_4_0_1"/>
<organism evidence="9">
    <name type="scientific">Dendroctonus ponderosae</name>
    <name type="common">Mountain pine beetle</name>
    <dbReference type="NCBI Taxonomy" id="77166"/>
    <lineage>
        <taxon>Eukaryota</taxon>
        <taxon>Metazoa</taxon>
        <taxon>Ecdysozoa</taxon>
        <taxon>Arthropoda</taxon>
        <taxon>Hexapoda</taxon>
        <taxon>Insecta</taxon>
        <taxon>Pterygota</taxon>
        <taxon>Neoptera</taxon>
        <taxon>Endopterygota</taxon>
        <taxon>Coleoptera</taxon>
        <taxon>Polyphaga</taxon>
        <taxon>Cucujiformia</taxon>
        <taxon>Curculionidae</taxon>
        <taxon>Scolytinae</taxon>
        <taxon>Dendroctonus</taxon>
    </lineage>
</organism>
<dbReference type="Proteomes" id="UP000019118">
    <property type="component" value="Unassembled WGS sequence"/>
</dbReference>
<reference evidence="9 11" key="1">
    <citation type="journal article" date="2013" name="Genome Biol.">
        <title>Draft genome of the mountain pine beetle, Dendroctonus ponderosae Hopkins, a major forest pest.</title>
        <authorList>
            <person name="Keeling C.I."/>
            <person name="Yuen M.M."/>
            <person name="Liao N.Y."/>
            <person name="Docking T.R."/>
            <person name="Chan S.K."/>
            <person name="Taylor G.A."/>
            <person name="Palmquist D.L."/>
            <person name="Jackman S.D."/>
            <person name="Nguyen A."/>
            <person name="Li M."/>
            <person name="Henderson H."/>
            <person name="Janes J.K."/>
            <person name="Zhao Y."/>
            <person name="Pandoh P."/>
            <person name="Moore R."/>
            <person name="Sperling F.A."/>
            <person name="Huber D.P."/>
            <person name="Birol I."/>
            <person name="Jones S.J."/>
            <person name="Bohlmann J."/>
        </authorList>
    </citation>
    <scope>NUCLEOTIDE SEQUENCE</scope>
</reference>
<dbReference type="KEGG" id="dpa:109539697"/>
<keyword evidence="6 8" id="KW-0472">Membrane</keyword>
<keyword evidence="5 8" id="KW-1133">Transmembrane helix</keyword>
<evidence type="ECO:0000256" key="8">
    <source>
        <dbReference type="SAM" id="Phobius"/>
    </source>
</evidence>
<feature type="transmembrane region" description="Helical" evidence="8">
    <location>
        <begin position="437"/>
        <end position="463"/>
    </location>
</feature>
<comment type="subcellular location">
    <subcellularLocation>
        <location evidence="1">Cell membrane</location>
    </subcellularLocation>
</comment>
<dbReference type="GO" id="GO:0005886">
    <property type="term" value="C:plasma membrane"/>
    <property type="evidence" value="ECO:0007669"/>
    <property type="project" value="UniProtKB-SubCell"/>
</dbReference>
<keyword evidence="4 8" id="KW-0812">Transmembrane</keyword>
<dbReference type="OMA" id="NFDVYIF"/>
<keyword evidence="7" id="KW-0325">Glycoprotein</keyword>
<sequence length="491" mass="56700">MKDSKVSRRKYVEFGLLISGTLLIALGITIIVYMVPIHEFIIRQALTFNDHSDSFKAWRANDPPLIMDLYLFNWTNPEELRSSVKPRFEEVGPYRVKEVKEKTNLTWNENNTISYMVKKLYYYDEGSSPRQLDDLVTTINPVPLTVAYQARNYNYFPKRFLSMTMSGISNLYVTRTARQILFDGYNDGILSVLSQFPGLNVKDKFGLFYGKNDTIDPAVYNMYTKTDEKFGKQLTWNYKNYTDFYTPPCNEIKGSATEFYPLNVNKTTLLFYSSELCKYAELQFVGEETIKGVQGYRFSGDHIFDNGDLHPKNRCFCRETCVPSGVLDVSKCRQNSPSYVSLPHFFAADPYYRELIDGMQPDRKKHEFYIVIEPKSGIIMDIGANMQLNMLLEPIRGFALYQDVPKVFIPMFYFAQHIELKDDLAANLRLIQRFPEFLTYASISFIALGIVVIVGTVCSMLKVCSSTEGSIKKITEKFYEEIPFQEKNTVT</sequence>
<gene>
    <name evidence="10" type="primary">109539697</name>
    <name evidence="9" type="ORF">YQE_08064</name>
</gene>
<dbReference type="AlphaFoldDB" id="N6U9K8"/>
<feature type="transmembrane region" description="Helical" evidence="8">
    <location>
        <begin position="12"/>
        <end position="35"/>
    </location>
</feature>
<accession>N6U9K8</accession>
<keyword evidence="11" id="KW-1185">Reference proteome</keyword>
<evidence type="ECO:0000256" key="2">
    <source>
        <dbReference type="ARBA" id="ARBA00010532"/>
    </source>
</evidence>
<dbReference type="EnsemblMetazoa" id="XM_019907620.1">
    <property type="protein sequence ID" value="XP_019763179.1"/>
    <property type="gene ID" value="LOC109539697"/>
</dbReference>
<feature type="non-terminal residue" evidence="9">
    <location>
        <position position="1"/>
    </location>
</feature>
<dbReference type="EMBL" id="KB741015">
    <property type="protein sequence ID" value="ENN75287.1"/>
    <property type="molecule type" value="Genomic_DNA"/>
</dbReference>
<dbReference type="EnsemblMetazoa" id="XM_019907619.1">
    <property type="protein sequence ID" value="XP_019763178.1"/>
    <property type="gene ID" value="LOC109539697"/>
</dbReference>
<dbReference type="PANTHER" id="PTHR11923">
    <property type="entry name" value="SCAVENGER RECEPTOR CLASS B TYPE-1 SR-B1"/>
    <property type="match status" value="1"/>
</dbReference>
<dbReference type="PANTHER" id="PTHR11923:SF93">
    <property type="entry name" value="GH07959P-RELATED"/>
    <property type="match status" value="1"/>
</dbReference>
<evidence type="ECO:0000256" key="7">
    <source>
        <dbReference type="ARBA" id="ARBA00023180"/>
    </source>
</evidence>